<name>A0AAD9M6E5_9PEZI</name>
<dbReference type="Gene3D" id="3.40.640.10">
    <property type="entry name" value="Type I PLP-dependent aspartate aminotransferase-like (Major domain)"/>
    <property type="match status" value="1"/>
</dbReference>
<dbReference type="PANTHER" id="PTHR43092:SF2">
    <property type="entry name" value="HERCYNYLCYSTEINE SULFOXIDE LYASE"/>
    <property type="match status" value="1"/>
</dbReference>
<dbReference type="GO" id="GO:0016740">
    <property type="term" value="F:transferase activity"/>
    <property type="evidence" value="ECO:0007669"/>
    <property type="project" value="UniProtKB-KW"/>
</dbReference>
<dbReference type="Proteomes" id="UP001232148">
    <property type="component" value="Unassembled WGS sequence"/>
</dbReference>
<dbReference type="AlphaFoldDB" id="A0AAD9M6E5"/>
<feature type="domain" description="Aminotransferase class V" evidence="3">
    <location>
        <begin position="71"/>
        <end position="256"/>
    </location>
</feature>
<keyword evidence="4" id="KW-0808">Transferase</keyword>
<dbReference type="Pfam" id="PF00266">
    <property type="entry name" value="Aminotran_5"/>
    <property type="match status" value="1"/>
</dbReference>
<gene>
    <name evidence="4" type="ORF">LX32DRAFT_317234</name>
</gene>
<evidence type="ECO:0000259" key="3">
    <source>
        <dbReference type="Pfam" id="PF00266"/>
    </source>
</evidence>
<dbReference type="InterPro" id="IPR015421">
    <property type="entry name" value="PyrdxlP-dep_Trfase_major"/>
</dbReference>
<evidence type="ECO:0000256" key="2">
    <source>
        <dbReference type="SAM" id="MobiDB-lite"/>
    </source>
</evidence>
<dbReference type="SUPFAM" id="SSF53383">
    <property type="entry name" value="PLP-dependent transferases"/>
    <property type="match status" value="1"/>
</dbReference>
<protein>
    <submittedName>
        <fullName evidence="4">PLP-dependent transferase</fullName>
    </submittedName>
</protein>
<evidence type="ECO:0000313" key="5">
    <source>
        <dbReference type="Proteomes" id="UP001232148"/>
    </source>
</evidence>
<organism evidence="4 5">
    <name type="scientific">Colletotrichum zoysiae</name>
    <dbReference type="NCBI Taxonomy" id="1216348"/>
    <lineage>
        <taxon>Eukaryota</taxon>
        <taxon>Fungi</taxon>
        <taxon>Dikarya</taxon>
        <taxon>Ascomycota</taxon>
        <taxon>Pezizomycotina</taxon>
        <taxon>Sordariomycetes</taxon>
        <taxon>Hypocreomycetidae</taxon>
        <taxon>Glomerellales</taxon>
        <taxon>Glomerellaceae</taxon>
        <taxon>Colletotrichum</taxon>
        <taxon>Colletotrichum graminicola species complex</taxon>
    </lineage>
</organism>
<accession>A0AAD9M6E5</accession>
<comment type="caution">
    <text evidence="4">The sequence shown here is derived from an EMBL/GenBank/DDBJ whole genome shotgun (WGS) entry which is preliminary data.</text>
</comment>
<feature type="region of interest" description="Disordered" evidence="2">
    <location>
        <begin position="1"/>
        <end position="21"/>
    </location>
</feature>
<evidence type="ECO:0000256" key="1">
    <source>
        <dbReference type="ARBA" id="ARBA00022898"/>
    </source>
</evidence>
<sequence>MEDDLVKEASQPQPSLPPFGKPMLKEFLIDPAYRNMNNGSFGTHPRHIQTVLRSYQDEAEARPDPFIRWTYIDRLKESRQAIADLINAPLSCTVFVTSATVGINTVLRNLTWAPDGLDEILYFSTAYGGCAKTIDYVVDTRGGLVSSRGIPLAYPLEDDEIVVLFREAVAKCRAEGKRPKICLFDVVTSQPGVPFPYQAVAAACRELGILSLIDGAQGVGLVPLDLTATDPDFFVSNCHKWLHVPRASAVFYVPERNQHLLASTVPTSHGYVPRSGAQRHNPLPLTGESQFVRAFAFVGTADHSPTLCVKHAIEWRKSIGGEDRIIEYLWALAKEGGKKAAAALGTFVLDNKSGTLTKCGMVNVALPIVMGAADAADAETTSVGPDGTVAVPEEEAFAAVSWMLKALVNDYRTFVALFWHQGRWYMRISAQIFLDETDFEWIGNTMKELCQRVGKQEYKVKAEEEATE</sequence>
<proteinExistence type="predicted"/>
<dbReference type="InterPro" id="IPR000192">
    <property type="entry name" value="Aminotrans_V_dom"/>
</dbReference>
<dbReference type="PANTHER" id="PTHR43092">
    <property type="entry name" value="L-CYSTEINE DESULFHYDRASE"/>
    <property type="match status" value="1"/>
</dbReference>
<keyword evidence="5" id="KW-1185">Reference proteome</keyword>
<reference evidence="4" key="1">
    <citation type="submission" date="2021-06" db="EMBL/GenBank/DDBJ databases">
        <title>Comparative genomics, transcriptomics and evolutionary studies reveal genomic signatures of adaptation to plant cell wall in hemibiotrophic fungi.</title>
        <authorList>
            <consortium name="DOE Joint Genome Institute"/>
            <person name="Baroncelli R."/>
            <person name="Diaz J.F."/>
            <person name="Benocci T."/>
            <person name="Peng M."/>
            <person name="Battaglia E."/>
            <person name="Haridas S."/>
            <person name="Andreopoulos W."/>
            <person name="Labutti K."/>
            <person name="Pangilinan J."/>
            <person name="Floch G.L."/>
            <person name="Makela M.R."/>
            <person name="Henrissat B."/>
            <person name="Grigoriev I.V."/>
            <person name="Crouch J.A."/>
            <person name="De Vries R.P."/>
            <person name="Sukno S.A."/>
            <person name="Thon M.R."/>
        </authorList>
    </citation>
    <scope>NUCLEOTIDE SEQUENCE</scope>
    <source>
        <strain evidence="4">MAFF235873</strain>
    </source>
</reference>
<dbReference type="InterPro" id="IPR015424">
    <property type="entry name" value="PyrdxlP-dep_Trfase"/>
</dbReference>
<dbReference type="EMBL" id="MU842849">
    <property type="protein sequence ID" value="KAK2030615.1"/>
    <property type="molecule type" value="Genomic_DNA"/>
</dbReference>
<keyword evidence="1" id="KW-0663">Pyridoxal phosphate</keyword>
<evidence type="ECO:0000313" key="4">
    <source>
        <dbReference type="EMBL" id="KAK2030615.1"/>
    </source>
</evidence>